<gene>
    <name evidence="1" type="ORF">GMA92_13965</name>
</gene>
<dbReference type="AlphaFoldDB" id="A0A9X4XGF2"/>
<accession>A0A9X4XGF2</accession>
<organism evidence="1 2">
    <name type="scientific">Turicibacter sanguinis</name>
    <dbReference type="NCBI Taxonomy" id="154288"/>
    <lineage>
        <taxon>Bacteria</taxon>
        <taxon>Bacillati</taxon>
        <taxon>Bacillota</taxon>
        <taxon>Erysipelotrichia</taxon>
        <taxon>Erysipelotrichales</taxon>
        <taxon>Turicibacteraceae</taxon>
        <taxon>Turicibacter</taxon>
    </lineage>
</organism>
<reference evidence="1 2" key="1">
    <citation type="journal article" date="2019" name="Nat. Med.">
        <title>A library of human gut bacterial isolates paired with longitudinal multiomics data enables mechanistic microbiome research.</title>
        <authorList>
            <person name="Poyet M."/>
            <person name="Groussin M."/>
            <person name="Gibbons S.M."/>
            <person name="Avila-Pacheco J."/>
            <person name="Jiang X."/>
            <person name="Kearney S.M."/>
            <person name="Perrotta A.R."/>
            <person name="Berdy B."/>
            <person name="Zhao S."/>
            <person name="Lieberman T.D."/>
            <person name="Swanson P.K."/>
            <person name="Smith M."/>
            <person name="Roesemann S."/>
            <person name="Alexander J.E."/>
            <person name="Rich S.A."/>
            <person name="Livny J."/>
            <person name="Vlamakis H."/>
            <person name="Clish C."/>
            <person name="Bullock K."/>
            <person name="Deik A."/>
            <person name="Scott J."/>
            <person name="Pierce K.A."/>
            <person name="Xavier R.J."/>
            <person name="Alm E.J."/>
        </authorList>
    </citation>
    <scope>NUCLEOTIDE SEQUENCE [LARGE SCALE GENOMIC DNA]</scope>
    <source>
        <strain evidence="1 2">BIOML-A198</strain>
    </source>
</reference>
<comment type="caution">
    <text evidence="1">The sequence shown here is derived from an EMBL/GenBank/DDBJ whole genome shotgun (WGS) entry which is preliminary data.</text>
</comment>
<dbReference type="EMBL" id="WMQE01000041">
    <property type="protein sequence ID" value="MTK22518.1"/>
    <property type="molecule type" value="Genomic_DNA"/>
</dbReference>
<name>A0A9X4XGF2_9FIRM</name>
<evidence type="ECO:0000313" key="2">
    <source>
        <dbReference type="Proteomes" id="UP000487649"/>
    </source>
</evidence>
<sequence length="135" mass="15390">MKEILVLGDVTNDFRRLGIDVRQTYKGEKYGVCEVTEEEYEVLCSEPDSKGTWINTGWCDEPEKRLAGKFGFVYIKGEKMKGALDDNARYSDLLEYLCLHHGVSWFNGPVVCGFAKALAKLNNMKMSELFIKYQG</sequence>
<protein>
    <submittedName>
        <fullName evidence="1">Uncharacterized protein</fullName>
    </submittedName>
</protein>
<evidence type="ECO:0000313" key="1">
    <source>
        <dbReference type="EMBL" id="MTK22518.1"/>
    </source>
</evidence>
<proteinExistence type="predicted"/>
<dbReference type="Proteomes" id="UP000487649">
    <property type="component" value="Unassembled WGS sequence"/>
</dbReference>